<keyword evidence="4" id="KW-0488">Methylation</keyword>
<evidence type="ECO:0000256" key="5">
    <source>
        <dbReference type="ARBA" id="ARBA00022519"/>
    </source>
</evidence>
<evidence type="ECO:0000256" key="3">
    <source>
        <dbReference type="ARBA" id="ARBA00022475"/>
    </source>
</evidence>
<reference evidence="14" key="1">
    <citation type="journal article" date="2019" name="Int. J. Syst. Evol. Microbiol.">
        <title>The Global Catalogue of Microorganisms (GCM) 10K type strain sequencing project: providing services to taxonomists for standard genome sequencing and annotation.</title>
        <authorList>
            <consortium name="The Broad Institute Genomics Platform"/>
            <consortium name="The Broad Institute Genome Sequencing Center for Infectious Disease"/>
            <person name="Wu L."/>
            <person name="Ma J."/>
        </authorList>
    </citation>
    <scope>NUCLEOTIDE SEQUENCE [LARGE SCALE GENOMIC DNA]</scope>
    <source>
        <strain evidence="14">KCTC 52277</strain>
    </source>
</reference>
<dbReference type="Pfam" id="PF07963">
    <property type="entry name" value="N_methyl"/>
    <property type="match status" value="1"/>
</dbReference>
<dbReference type="PROSITE" id="PS00409">
    <property type="entry name" value="PROKAR_NTER_METHYL"/>
    <property type="match status" value="1"/>
</dbReference>
<comment type="caution">
    <text evidence="13">The sequence shown here is derived from an EMBL/GenBank/DDBJ whole genome shotgun (WGS) entry which is preliminary data.</text>
</comment>
<comment type="subcellular location">
    <subcellularLocation>
        <location evidence="1">Cell inner membrane</location>
        <topology evidence="1">Single-pass membrane protein</topology>
    </subcellularLocation>
</comment>
<dbReference type="EMBL" id="JBHRTD010000006">
    <property type="protein sequence ID" value="MFC3137745.1"/>
    <property type="molecule type" value="Genomic_DNA"/>
</dbReference>
<feature type="transmembrane region" description="Helical" evidence="11">
    <location>
        <begin position="7"/>
        <end position="28"/>
    </location>
</feature>
<keyword evidence="7 11" id="KW-1133">Transmembrane helix</keyword>
<comment type="similarity">
    <text evidence="9">Belongs to the GSP H family.</text>
</comment>
<keyword evidence="8 11" id="KW-0472">Membrane</keyword>
<dbReference type="NCBIfam" id="TIGR02532">
    <property type="entry name" value="IV_pilin_GFxxxE"/>
    <property type="match status" value="1"/>
</dbReference>
<name>A0ABV7G8S8_9GAMM</name>
<organism evidence="13 14">
    <name type="scientific">Shewanella submarina</name>
    <dbReference type="NCBI Taxonomy" id="2016376"/>
    <lineage>
        <taxon>Bacteria</taxon>
        <taxon>Pseudomonadati</taxon>
        <taxon>Pseudomonadota</taxon>
        <taxon>Gammaproteobacteria</taxon>
        <taxon>Alteromonadales</taxon>
        <taxon>Shewanellaceae</taxon>
        <taxon>Shewanella</taxon>
    </lineage>
</organism>
<dbReference type="Pfam" id="PF12019">
    <property type="entry name" value="GspH"/>
    <property type="match status" value="1"/>
</dbReference>
<dbReference type="RefSeq" id="WP_248935027.1">
    <property type="nucleotide sequence ID" value="NZ_JAKILF010000002.1"/>
</dbReference>
<evidence type="ECO:0000256" key="11">
    <source>
        <dbReference type="SAM" id="Phobius"/>
    </source>
</evidence>
<keyword evidence="5" id="KW-0997">Cell inner membrane</keyword>
<gene>
    <name evidence="13" type="ORF">ACFOE0_06005</name>
</gene>
<protein>
    <recommendedName>
        <fullName evidence="2">Type II secretion system protein H</fullName>
    </recommendedName>
    <alternativeName>
        <fullName evidence="10">General secretion pathway protein H</fullName>
    </alternativeName>
</protein>
<evidence type="ECO:0000313" key="14">
    <source>
        <dbReference type="Proteomes" id="UP001595621"/>
    </source>
</evidence>
<feature type="domain" description="General secretion pathway GspH" evidence="12">
    <location>
        <begin position="45"/>
        <end position="154"/>
    </location>
</feature>
<evidence type="ECO:0000256" key="8">
    <source>
        <dbReference type="ARBA" id="ARBA00023136"/>
    </source>
</evidence>
<proteinExistence type="inferred from homology"/>
<evidence type="ECO:0000256" key="1">
    <source>
        <dbReference type="ARBA" id="ARBA00004377"/>
    </source>
</evidence>
<accession>A0ABV7G8S8</accession>
<evidence type="ECO:0000256" key="7">
    <source>
        <dbReference type="ARBA" id="ARBA00022989"/>
    </source>
</evidence>
<keyword evidence="3" id="KW-1003">Cell membrane</keyword>
<dbReference type="InterPro" id="IPR022346">
    <property type="entry name" value="T2SS_GspH"/>
</dbReference>
<evidence type="ECO:0000256" key="2">
    <source>
        <dbReference type="ARBA" id="ARBA00021549"/>
    </source>
</evidence>
<sequence length="176" mass="18775">MDRKTQGFTLVELLIALTILVILLSVGIPSMKSSYEHIRADNGIRDIQQGLTFARSYAVSYGASVSMCANNNGTCGSDWSKGYLIYVSDTAGTVLQGESGNDGILKVHEGFDDGDFIKYSGGNRVIFNSSGLVSSPNKQTSFVYCPGSKTSSMSLTSELLLSGKSRLDESISGNCN</sequence>
<keyword evidence="14" id="KW-1185">Reference proteome</keyword>
<evidence type="ECO:0000256" key="4">
    <source>
        <dbReference type="ARBA" id="ARBA00022481"/>
    </source>
</evidence>
<evidence type="ECO:0000313" key="13">
    <source>
        <dbReference type="EMBL" id="MFC3137745.1"/>
    </source>
</evidence>
<dbReference type="SUPFAM" id="SSF54523">
    <property type="entry name" value="Pili subunits"/>
    <property type="match status" value="1"/>
</dbReference>
<evidence type="ECO:0000256" key="10">
    <source>
        <dbReference type="ARBA" id="ARBA00030775"/>
    </source>
</evidence>
<evidence type="ECO:0000256" key="6">
    <source>
        <dbReference type="ARBA" id="ARBA00022692"/>
    </source>
</evidence>
<evidence type="ECO:0000259" key="12">
    <source>
        <dbReference type="Pfam" id="PF12019"/>
    </source>
</evidence>
<dbReference type="InterPro" id="IPR012902">
    <property type="entry name" value="N_methyl_site"/>
</dbReference>
<dbReference type="Proteomes" id="UP001595621">
    <property type="component" value="Unassembled WGS sequence"/>
</dbReference>
<dbReference type="InterPro" id="IPR045584">
    <property type="entry name" value="Pilin-like"/>
</dbReference>
<keyword evidence="6 11" id="KW-0812">Transmembrane</keyword>
<evidence type="ECO:0000256" key="9">
    <source>
        <dbReference type="ARBA" id="ARBA00025772"/>
    </source>
</evidence>
<dbReference type="Gene3D" id="3.55.40.10">
    <property type="entry name" value="minor pseudopilin epsh domain"/>
    <property type="match status" value="1"/>
</dbReference>